<dbReference type="EMBL" id="LFZN01000062">
    <property type="protein sequence ID" value="KXT01088.1"/>
    <property type="molecule type" value="Genomic_DNA"/>
</dbReference>
<proteinExistence type="predicted"/>
<keyword evidence="3" id="KW-1185">Reference proteome</keyword>
<feature type="region of interest" description="Disordered" evidence="1">
    <location>
        <begin position="62"/>
        <end position="83"/>
    </location>
</feature>
<name>A0A139HF71_9PEZI</name>
<protein>
    <submittedName>
        <fullName evidence="2">Uncharacterized protein</fullName>
    </submittedName>
</protein>
<organism evidence="2 3">
    <name type="scientific">Pseudocercospora eumusae</name>
    <dbReference type="NCBI Taxonomy" id="321146"/>
    <lineage>
        <taxon>Eukaryota</taxon>
        <taxon>Fungi</taxon>
        <taxon>Dikarya</taxon>
        <taxon>Ascomycota</taxon>
        <taxon>Pezizomycotina</taxon>
        <taxon>Dothideomycetes</taxon>
        <taxon>Dothideomycetidae</taxon>
        <taxon>Mycosphaerellales</taxon>
        <taxon>Mycosphaerellaceae</taxon>
        <taxon>Pseudocercospora</taxon>
    </lineage>
</organism>
<sequence length="128" mass="14978">MPPPTHIDYLEMELQKANDLIAAYKAQQSKDHAQMRKHISKLDSNEGYIEKLEKELQEACREKDVLQSRKARHDSESRRGSFEESLRVKIEGLEKKCKKLELSNEKLQRKCEELDRMEAIARQIHGMG</sequence>
<accession>A0A139HF71</accession>
<dbReference type="AlphaFoldDB" id="A0A139HF71"/>
<evidence type="ECO:0000256" key="1">
    <source>
        <dbReference type="SAM" id="MobiDB-lite"/>
    </source>
</evidence>
<reference evidence="2 3" key="1">
    <citation type="submission" date="2015-07" db="EMBL/GenBank/DDBJ databases">
        <title>Comparative genomics of the Sigatoka disease complex on banana suggests a link between parallel evolutionary changes in Pseudocercospora fijiensis and Pseudocercospora eumusae and increased virulence on the banana host.</title>
        <authorList>
            <person name="Chang T.-C."/>
            <person name="Salvucci A."/>
            <person name="Crous P.W."/>
            <person name="Stergiopoulos I."/>
        </authorList>
    </citation>
    <scope>NUCLEOTIDE SEQUENCE [LARGE SCALE GENOMIC DNA]</scope>
    <source>
        <strain evidence="2 3">CBS 114824</strain>
    </source>
</reference>
<dbReference type="Proteomes" id="UP000070133">
    <property type="component" value="Unassembled WGS sequence"/>
</dbReference>
<evidence type="ECO:0000313" key="2">
    <source>
        <dbReference type="EMBL" id="KXT01088.1"/>
    </source>
</evidence>
<evidence type="ECO:0000313" key="3">
    <source>
        <dbReference type="Proteomes" id="UP000070133"/>
    </source>
</evidence>
<comment type="caution">
    <text evidence="2">The sequence shown here is derived from an EMBL/GenBank/DDBJ whole genome shotgun (WGS) entry which is preliminary data.</text>
</comment>
<gene>
    <name evidence="2" type="ORF">AC578_4104</name>
</gene>